<organism evidence="4 5">
    <name type="scientific">Geothrix rubra</name>
    <dbReference type="NCBI Taxonomy" id="2927977"/>
    <lineage>
        <taxon>Bacteria</taxon>
        <taxon>Pseudomonadati</taxon>
        <taxon>Acidobacteriota</taxon>
        <taxon>Holophagae</taxon>
        <taxon>Holophagales</taxon>
        <taxon>Holophagaceae</taxon>
        <taxon>Geothrix</taxon>
    </lineage>
</organism>
<dbReference type="PANTHER" id="PTHR21666">
    <property type="entry name" value="PEPTIDASE-RELATED"/>
    <property type="match status" value="1"/>
</dbReference>
<dbReference type="CDD" id="cd12797">
    <property type="entry name" value="M23_peptidase"/>
    <property type="match status" value="1"/>
</dbReference>
<accession>A0ABQ5Q542</accession>
<feature type="chain" id="PRO_5045123013" evidence="1">
    <location>
        <begin position="26"/>
        <end position="278"/>
    </location>
</feature>
<dbReference type="RefSeq" id="WP_285723557.1">
    <property type="nucleotide sequence ID" value="NZ_BSDD01000002.1"/>
</dbReference>
<dbReference type="EMBL" id="BSDD01000002">
    <property type="protein sequence ID" value="GLH69541.1"/>
    <property type="molecule type" value="Genomic_DNA"/>
</dbReference>
<evidence type="ECO:0000259" key="3">
    <source>
        <dbReference type="Pfam" id="PF18421"/>
    </source>
</evidence>
<evidence type="ECO:0000259" key="2">
    <source>
        <dbReference type="Pfam" id="PF01551"/>
    </source>
</evidence>
<keyword evidence="5" id="KW-1185">Reference proteome</keyword>
<dbReference type="Gene3D" id="2.60.40.1590">
    <property type="entry name" value="Peptidoglycan hydrolase domains"/>
    <property type="match status" value="1"/>
</dbReference>
<protein>
    <submittedName>
        <fullName evidence="4">Peptidase M23</fullName>
    </submittedName>
</protein>
<evidence type="ECO:0000313" key="5">
    <source>
        <dbReference type="Proteomes" id="UP001165089"/>
    </source>
</evidence>
<keyword evidence="1" id="KW-0732">Signal</keyword>
<feature type="domain" description="Peptidase family M23 N-terminal" evidence="3">
    <location>
        <begin position="37"/>
        <end position="102"/>
    </location>
</feature>
<evidence type="ECO:0000313" key="4">
    <source>
        <dbReference type="EMBL" id="GLH69541.1"/>
    </source>
</evidence>
<dbReference type="Pfam" id="PF01551">
    <property type="entry name" value="Peptidase_M23"/>
    <property type="match status" value="1"/>
</dbReference>
<name>A0ABQ5Q542_9BACT</name>
<dbReference type="InterPro" id="IPR050570">
    <property type="entry name" value="Cell_wall_metabolism_enzyme"/>
</dbReference>
<comment type="caution">
    <text evidence="4">The sequence shown here is derived from an EMBL/GenBank/DDBJ whole genome shotgun (WGS) entry which is preliminary data.</text>
</comment>
<gene>
    <name evidence="4" type="ORF">GETHPA_10740</name>
</gene>
<feature type="domain" description="M23ase beta-sheet core" evidence="2">
    <location>
        <begin position="176"/>
        <end position="270"/>
    </location>
</feature>
<dbReference type="Pfam" id="PF18421">
    <property type="entry name" value="Peptidase_M23_N"/>
    <property type="match status" value="1"/>
</dbReference>
<sequence>MLRIPRAVIPAFAALFLAAGPVARASRPEALPFRPSPVPGGVAVVPLPGGRPGEATYHGQPLLSRQVGRGWVAIVGIPLDAKPGPDALEADGRTVAFTIRPKRYPIQRVHVADPRLVTPGPEEEARIARERLRIGPAWKARPEGLVPSLVFRRPTPGDLTASFGLRRIFNGEPRSPHAGLDIRAPQGQAVRAPAAGVVVLTGDFFFSGNAVFIAHGEGVVSLLCHLSKIEVKEGQVVKAGDLVGEVGRTGRASGPHLHWSLSLNDARVDPRLFLGSRP</sequence>
<dbReference type="InterPro" id="IPR011055">
    <property type="entry name" value="Dup_hybrid_motif"/>
</dbReference>
<dbReference type="PANTHER" id="PTHR21666:SF285">
    <property type="entry name" value="M23 FAMILY METALLOPEPTIDASE"/>
    <property type="match status" value="1"/>
</dbReference>
<dbReference type="Gene3D" id="2.70.70.10">
    <property type="entry name" value="Glucose Permease (Domain IIA)"/>
    <property type="match status" value="1"/>
</dbReference>
<dbReference type="InterPro" id="IPR040487">
    <property type="entry name" value="Peptidase_M23_N"/>
</dbReference>
<dbReference type="Proteomes" id="UP001165089">
    <property type="component" value="Unassembled WGS sequence"/>
</dbReference>
<dbReference type="SUPFAM" id="SSF51261">
    <property type="entry name" value="Duplicated hybrid motif"/>
    <property type="match status" value="1"/>
</dbReference>
<feature type="signal peptide" evidence="1">
    <location>
        <begin position="1"/>
        <end position="25"/>
    </location>
</feature>
<proteinExistence type="predicted"/>
<evidence type="ECO:0000256" key="1">
    <source>
        <dbReference type="SAM" id="SignalP"/>
    </source>
</evidence>
<dbReference type="InterPro" id="IPR016047">
    <property type="entry name" value="M23ase_b-sheet_dom"/>
</dbReference>
<reference evidence="4 5" key="1">
    <citation type="journal article" date="2023" name="Antonie Van Leeuwenhoek">
        <title>Mesoterricola silvestris gen. nov., sp. nov., Mesoterricola sediminis sp. nov., Geothrix oryzae sp. nov., Geothrix edaphica sp. nov., Geothrix rubra sp. nov., and Geothrix limicola sp. nov., six novel members of Acidobacteriota isolated from soils.</title>
        <authorList>
            <person name="Itoh H."/>
            <person name="Sugisawa Y."/>
            <person name="Mise K."/>
            <person name="Xu Z."/>
            <person name="Kuniyasu M."/>
            <person name="Ushijima N."/>
            <person name="Kawano K."/>
            <person name="Kobayashi E."/>
            <person name="Shiratori Y."/>
            <person name="Masuda Y."/>
            <person name="Senoo K."/>
        </authorList>
    </citation>
    <scope>NUCLEOTIDE SEQUENCE [LARGE SCALE GENOMIC DNA]</scope>
    <source>
        <strain evidence="4 5">Red803</strain>
    </source>
</reference>